<feature type="domain" description="Calcineurin-like phosphoesterase" evidence="3">
    <location>
        <begin position="46"/>
        <end position="225"/>
    </location>
</feature>
<reference evidence="4" key="1">
    <citation type="journal article" date="2021" name="PeerJ">
        <title>Extensive microbial diversity within the chicken gut microbiome revealed by metagenomics and culture.</title>
        <authorList>
            <person name="Gilroy R."/>
            <person name="Ravi A."/>
            <person name="Getino M."/>
            <person name="Pursley I."/>
            <person name="Horton D.L."/>
            <person name="Alikhan N.F."/>
            <person name="Baker D."/>
            <person name="Gharbi K."/>
            <person name="Hall N."/>
            <person name="Watson M."/>
            <person name="Adriaenssens E.M."/>
            <person name="Foster-Nyarko E."/>
            <person name="Jarju S."/>
            <person name="Secka A."/>
            <person name="Antonio M."/>
            <person name="Oren A."/>
            <person name="Chaudhuri R.R."/>
            <person name="La Ragione R."/>
            <person name="Hildebrand F."/>
            <person name="Pallen M.J."/>
        </authorList>
    </citation>
    <scope>NUCLEOTIDE SEQUENCE</scope>
    <source>
        <strain evidence="4">ChiSjej5B23-16112</strain>
    </source>
</reference>
<evidence type="ECO:0000313" key="4">
    <source>
        <dbReference type="EMBL" id="HJF94086.1"/>
    </source>
</evidence>
<reference evidence="4" key="2">
    <citation type="submission" date="2021-09" db="EMBL/GenBank/DDBJ databases">
        <authorList>
            <person name="Gilroy R."/>
        </authorList>
    </citation>
    <scope>NUCLEOTIDE SEQUENCE</scope>
    <source>
        <strain evidence="4">ChiSjej5B23-16112</strain>
    </source>
</reference>
<gene>
    <name evidence="4" type="ORF">K8V82_04775</name>
</gene>
<dbReference type="AlphaFoldDB" id="A0A921I242"/>
<keyword evidence="2" id="KW-0378">Hydrolase</keyword>
<dbReference type="GO" id="GO:0009245">
    <property type="term" value="P:lipid A biosynthetic process"/>
    <property type="evidence" value="ECO:0007669"/>
    <property type="project" value="TreeGrafter"/>
</dbReference>
<dbReference type="GO" id="GO:0046872">
    <property type="term" value="F:metal ion binding"/>
    <property type="evidence" value="ECO:0007669"/>
    <property type="project" value="UniProtKB-KW"/>
</dbReference>
<dbReference type="SUPFAM" id="SSF56300">
    <property type="entry name" value="Metallo-dependent phosphatases"/>
    <property type="match status" value="1"/>
</dbReference>
<dbReference type="GO" id="GO:0016020">
    <property type="term" value="C:membrane"/>
    <property type="evidence" value="ECO:0007669"/>
    <property type="project" value="GOC"/>
</dbReference>
<evidence type="ECO:0000259" key="3">
    <source>
        <dbReference type="Pfam" id="PF00149"/>
    </source>
</evidence>
<dbReference type="Proteomes" id="UP000769156">
    <property type="component" value="Unassembled WGS sequence"/>
</dbReference>
<protein>
    <submittedName>
        <fullName evidence="4">Metallophosphoesterase</fullName>
    </submittedName>
</protein>
<dbReference type="Gene3D" id="3.60.21.10">
    <property type="match status" value="1"/>
</dbReference>
<dbReference type="EMBL" id="DYVY01000073">
    <property type="protein sequence ID" value="HJF94086.1"/>
    <property type="molecule type" value="Genomic_DNA"/>
</dbReference>
<evidence type="ECO:0000313" key="5">
    <source>
        <dbReference type="Proteomes" id="UP000769156"/>
    </source>
</evidence>
<dbReference type="InterPro" id="IPR004843">
    <property type="entry name" value="Calcineurin-like_PHP"/>
</dbReference>
<sequence>MWKKPLALLGTSALICTGEMARELSTFCVRRYRMEVPGIERGREIRCLFLSDLHGKEYGKENKKLLEQIEKERPDFILAGGDMLTRTQPETDQTAIALMRRLVSVAPVCAANGNHEQKMKENRELYGDRYDRYRDALKEGGIRVLENETCLFRKGSFQASITGLEIPLSCYSHFGREELRVEEINKRVGELPKEGCRILMAHTPAYMDTYWEWGADLVLSGHLHGGVVRLPVLGGVITPQMQLFPRYSGDMYTKKDGQSCVVSRGLGTHTVNVRLYNMAELVCLSLIGKRD</sequence>
<dbReference type="PANTHER" id="PTHR31302">
    <property type="entry name" value="TRANSMEMBRANE PROTEIN WITH METALLOPHOSPHOESTERASE DOMAIN-RELATED"/>
    <property type="match status" value="1"/>
</dbReference>
<dbReference type="InterPro" id="IPR051158">
    <property type="entry name" value="Metallophosphoesterase_sf"/>
</dbReference>
<dbReference type="GO" id="GO:0008758">
    <property type="term" value="F:UDP-2,3-diacylglucosamine hydrolase activity"/>
    <property type="evidence" value="ECO:0007669"/>
    <property type="project" value="TreeGrafter"/>
</dbReference>
<dbReference type="InterPro" id="IPR029052">
    <property type="entry name" value="Metallo-depent_PP-like"/>
</dbReference>
<accession>A0A921I242</accession>
<comment type="caution">
    <text evidence="4">The sequence shown here is derived from an EMBL/GenBank/DDBJ whole genome shotgun (WGS) entry which is preliminary data.</text>
</comment>
<proteinExistence type="predicted"/>
<evidence type="ECO:0000256" key="2">
    <source>
        <dbReference type="ARBA" id="ARBA00022801"/>
    </source>
</evidence>
<dbReference type="Pfam" id="PF00149">
    <property type="entry name" value="Metallophos"/>
    <property type="match status" value="1"/>
</dbReference>
<evidence type="ECO:0000256" key="1">
    <source>
        <dbReference type="ARBA" id="ARBA00022723"/>
    </source>
</evidence>
<organism evidence="4 5">
    <name type="scientific">Lachnoclostridium phocaeense</name>
    <dbReference type="NCBI Taxonomy" id="1871021"/>
    <lineage>
        <taxon>Bacteria</taxon>
        <taxon>Bacillati</taxon>
        <taxon>Bacillota</taxon>
        <taxon>Clostridia</taxon>
        <taxon>Lachnospirales</taxon>
        <taxon>Lachnospiraceae</taxon>
    </lineage>
</organism>
<name>A0A921I242_9FIRM</name>
<dbReference type="PANTHER" id="PTHR31302:SF31">
    <property type="entry name" value="PHOSPHODIESTERASE YAEI"/>
    <property type="match status" value="1"/>
</dbReference>
<keyword evidence="1" id="KW-0479">Metal-binding</keyword>